<evidence type="ECO:0000313" key="2">
    <source>
        <dbReference type="Proteomes" id="UP000886501"/>
    </source>
</evidence>
<protein>
    <submittedName>
        <fullName evidence="1">Uncharacterized protein</fullName>
    </submittedName>
</protein>
<keyword evidence="2" id="KW-1185">Reference proteome</keyword>
<comment type="caution">
    <text evidence="1">The sequence shown here is derived from an EMBL/GenBank/DDBJ whole genome shotgun (WGS) entry which is preliminary data.</text>
</comment>
<proteinExistence type="predicted"/>
<gene>
    <name evidence="1" type="ORF">BDM02DRAFT_3111272</name>
</gene>
<dbReference type="EMBL" id="MU117979">
    <property type="protein sequence ID" value="KAF9650966.1"/>
    <property type="molecule type" value="Genomic_DNA"/>
</dbReference>
<sequence>MTTQQVEEFLWSNFSLSSHRSLAAWDPILSRAFPRLMHPSRIIPYYYRATGNPGNDDITVTTLISGDRFPVFRNLVRRYKGVLTPAICTVNPSSTSV</sequence>
<evidence type="ECO:0000313" key="1">
    <source>
        <dbReference type="EMBL" id="KAF9650966.1"/>
    </source>
</evidence>
<reference evidence="1" key="2">
    <citation type="journal article" date="2020" name="Nat. Commun.">
        <title>Large-scale genome sequencing of mycorrhizal fungi provides insights into the early evolution of symbiotic traits.</title>
        <authorList>
            <person name="Miyauchi S."/>
            <person name="Kiss E."/>
            <person name="Kuo A."/>
            <person name="Drula E."/>
            <person name="Kohler A."/>
            <person name="Sanchez-Garcia M."/>
            <person name="Morin E."/>
            <person name="Andreopoulos B."/>
            <person name="Barry K.W."/>
            <person name="Bonito G."/>
            <person name="Buee M."/>
            <person name="Carver A."/>
            <person name="Chen C."/>
            <person name="Cichocki N."/>
            <person name="Clum A."/>
            <person name="Culley D."/>
            <person name="Crous P.W."/>
            <person name="Fauchery L."/>
            <person name="Girlanda M."/>
            <person name="Hayes R.D."/>
            <person name="Keri Z."/>
            <person name="LaButti K."/>
            <person name="Lipzen A."/>
            <person name="Lombard V."/>
            <person name="Magnuson J."/>
            <person name="Maillard F."/>
            <person name="Murat C."/>
            <person name="Nolan M."/>
            <person name="Ohm R.A."/>
            <person name="Pangilinan J."/>
            <person name="Pereira M.F."/>
            <person name="Perotto S."/>
            <person name="Peter M."/>
            <person name="Pfister S."/>
            <person name="Riley R."/>
            <person name="Sitrit Y."/>
            <person name="Stielow J.B."/>
            <person name="Szollosi G."/>
            <person name="Zifcakova L."/>
            <person name="Stursova M."/>
            <person name="Spatafora J.W."/>
            <person name="Tedersoo L."/>
            <person name="Vaario L.M."/>
            <person name="Yamada A."/>
            <person name="Yan M."/>
            <person name="Wang P."/>
            <person name="Xu J."/>
            <person name="Bruns T."/>
            <person name="Baldrian P."/>
            <person name="Vilgalys R."/>
            <person name="Dunand C."/>
            <person name="Henrissat B."/>
            <person name="Grigoriev I.V."/>
            <person name="Hibbett D."/>
            <person name="Nagy L.G."/>
            <person name="Martin F.M."/>
        </authorList>
    </citation>
    <scope>NUCLEOTIDE SEQUENCE</scope>
    <source>
        <strain evidence="1">P2</strain>
    </source>
</reference>
<dbReference type="Proteomes" id="UP000886501">
    <property type="component" value="Unassembled WGS sequence"/>
</dbReference>
<accession>A0ACB6ZNH6</accession>
<reference evidence="1" key="1">
    <citation type="submission" date="2019-10" db="EMBL/GenBank/DDBJ databases">
        <authorList>
            <consortium name="DOE Joint Genome Institute"/>
            <person name="Kuo A."/>
            <person name="Miyauchi S."/>
            <person name="Kiss E."/>
            <person name="Drula E."/>
            <person name="Kohler A."/>
            <person name="Sanchez-Garcia M."/>
            <person name="Andreopoulos B."/>
            <person name="Barry K.W."/>
            <person name="Bonito G."/>
            <person name="Buee M."/>
            <person name="Carver A."/>
            <person name="Chen C."/>
            <person name="Cichocki N."/>
            <person name="Clum A."/>
            <person name="Culley D."/>
            <person name="Crous P.W."/>
            <person name="Fauchery L."/>
            <person name="Girlanda M."/>
            <person name="Hayes R."/>
            <person name="Keri Z."/>
            <person name="Labutti K."/>
            <person name="Lipzen A."/>
            <person name="Lombard V."/>
            <person name="Magnuson J."/>
            <person name="Maillard F."/>
            <person name="Morin E."/>
            <person name="Murat C."/>
            <person name="Nolan M."/>
            <person name="Ohm R."/>
            <person name="Pangilinan J."/>
            <person name="Pereira M."/>
            <person name="Perotto S."/>
            <person name="Peter M."/>
            <person name="Riley R."/>
            <person name="Sitrit Y."/>
            <person name="Stielow B."/>
            <person name="Szollosi G."/>
            <person name="Zifcakova L."/>
            <person name="Stursova M."/>
            <person name="Spatafora J.W."/>
            <person name="Tedersoo L."/>
            <person name="Vaario L.-M."/>
            <person name="Yamada A."/>
            <person name="Yan M."/>
            <person name="Wang P."/>
            <person name="Xu J."/>
            <person name="Bruns T."/>
            <person name="Baldrian P."/>
            <person name="Vilgalys R."/>
            <person name="Henrissat B."/>
            <person name="Grigoriev I.V."/>
            <person name="Hibbett D."/>
            <person name="Nagy L.G."/>
            <person name="Martin F.M."/>
        </authorList>
    </citation>
    <scope>NUCLEOTIDE SEQUENCE</scope>
    <source>
        <strain evidence="1">P2</strain>
    </source>
</reference>
<organism evidence="1 2">
    <name type="scientific">Thelephora ganbajun</name>
    <name type="common">Ganba fungus</name>
    <dbReference type="NCBI Taxonomy" id="370292"/>
    <lineage>
        <taxon>Eukaryota</taxon>
        <taxon>Fungi</taxon>
        <taxon>Dikarya</taxon>
        <taxon>Basidiomycota</taxon>
        <taxon>Agaricomycotina</taxon>
        <taxon>Agaricomycetes</taxon>
        <taxon>Thelephorales</taxon>
        <taxon>Thelephoraceae</taxon>
        <taxon>Thelephora</taxon>
    </lineage>
</organism>
<name>A0ACB6ZNH6_THEGA</name>